<dbReference type="Gene3D" id="3.30.9.60">
    <property type="match status" value="1"/>
</dbReference>
<dbReference type="InterPro" id="IPR053212">
    <property type="entry name" value="DHP_3-monooxygenase"/>
</dbReference>
<dbReference type="InterPro" id="IPR036188">
    <property type="entry name" value="FAD/NAD-bd_sf"/>
</dbReference>
<dbReference type="EMBL" id="JAXOVC010000007">
    <property type="protein sequence ID" value="KAK4499428.1"/>
    <property type="molecule type" value="Genomic_DNA"/>
</dbReference>
<organism evidence="2 3">
    <name type="scientific">Zasmidium cellare</name>
    <name type="common">Wine cellar mold</name>
    <name type="synonym">Racodium cellare</name>
    <dbReference type="NCBI Taxonomy" id="395010"/>
    <lineage>
        <taxon>Eukaryota</taxon>
        <taxon>Fungi</taxon>
        <taxon>Dikarya</taxon>
        <taxon>Ascomycota</taxon>
        <taxon>Pezizomycotina</taxon>
        <taxon>Dothideomycetes</taxon>
        <taxon>Dothideomycetidae</taxon>
        <taxon>Mycosphaerellales</taxon>
        <taxon>Mycosphaerellaceae</taxon>
        <taxon>Zasmidium</taxon>
    </lineage>
</organism>
<evidence type="ECO:0000313" key="2">
    <source>
        <dbReference type="EMBL" id="KAK4499428.1"/>
    </source>
</evidence>
<evidence type="ECO:0000313" key="3">
    <source>
        <dbReference type="Proteomes" id="UP001305779"/>
    </source>
</evidence>
<dbReference type="Proteomes" id="UP001305779">
    <property type="component" value="Unassembled WGS sequence"/>
</dbReference>
<feature type="domain" description="2,6-dihydroxypyridine 3-monooxygenase substrate binding" evidence="1">
    <location>
        <begin position="212"/>
        <end position="341"/>
    </location>
</feature>
<dbReference type="PANTHER" id="PTHR47469:SF2">
    <property type="entry name" value="OS06G0597600 PROTEIN"/>
    <property type="match status" value="1"/>
</dbReference>
<keyword evidence="3" id="KW-1185">Reference proteome</keyword>
<evidence type="ECO:0000259" key="1">
    <source>
        <dbReference type="Pfam" id="PF22607"/>
    </source>
</evidence>
<reference evidence="2 3" key="1">
    <citation type="journal article" date="2023" name="G3 (Bethesda)">
        <title>A chromosome-level genome assembly of Zasmidium syzygii isolated from banana leaves.</title>
        <authorList>
            <person name="van Westerhoven A.C."/>
            <person name="Mehrabi R."/>
            <person name="Talebi R."/>
            <person name="Steentjes M.B.F."/>
            <person name="Corcolon B."/>
            <person name="Chong P.A."/>
            <person name="Kema G.H.J."/>
            <person name="Seidl M.F."/>
        </authorList>
    </citation>
    <scope>NUCLEOTIDE SEQUENCE [LARGE SCALE GENOMIC DNA]</scope>
    <source>
        <strain evidence="2 3">P124</strain>
    </source>
</reference>
<comment type="caution">
    <text evidence="2">The sequence shown here is derived from an EMBL/GenBank/DDBJ whole genome shotgun (WGS) entry which is preliminary data.</text>
</comment>
<dbReference type="Pfam" id="PF22607">
    <property type="entry name" value="FAD_binding-like"/>
    <property type="match status" value="1"/>
</dbReference>
<dbReference type="SUPFAM" id="SSF51905">
    <property type="entry name" value="FAD/NAD(P)-binding domain"/>
    <property type="match status" value="1"/>
</dbReference>
<accession>A0ABR0EE06</accession>
<name>A0ABR0EE06_ZASCE</name>
<gene>
    <name evidence="2" type="ORF">PRZ48_009942</name>
</gene>
<dbReference type="PRINTS" id="PR00420">
    <property type="entry name" value="RNGMNOXGNASE"/>
</dbReference>
<dbReference type="InterPro" id="IPR054707">
    <property type="entry name" value="DhpH_subs-bd"/>
</dbReference>
<proteinExistence type="predicted"/>
<dbReference type="PANTHER" id="PTHR47469">
    <property type="entry name" value="MONOOXYGENASE-LIKE"/>
    <property type="match status" value="1"/>
</dbReference>
<dbReference type="SUPFAM" id="SSF54373">
    <property type="entry name" value="FAD-linked reductases, C-terminal domain"/>
    <property type="match status" value="1"/>
</dbReference>
<protein>
    <recommendedName>
        <fullName evidence="1">2,6-dihydroxypyridine 3-monooxygenase substrate binding domain-containing protein</fullName>
    </recommendedName>
</protein>
<sequence length="454" mass="51054">MPSTEATNGIKGTNASSLKHGDEDIVIVGGSLGGLFAGVALKSHGYNTTILERTPTFLLENQGAGIVAGGDTIDFFNKYDRTGKPVAVPSFKRLYLNKKGDVIHEEVNRQNMTSWDLAYYLLRANYDRVYSDYLQGGKLPEQRPKDGKVNYRYGCTVTDIIDQRERVLVKFTRQDDSGNQVEDHLTTKLLIAADGPSSTIRSFLEPQIKRTYAGYVVIRGTVPETEASEASLSVFKERFCFFHAPGTQNLTYTIAGENGTTEPGKRLLNFVWYANFPEGSPELEKLMTDKDGRRRHITIPPGKIAWEAWEMLKSKADEILPPQMAEMAHKTKTPFVQCITDVISPKNLYMGDKVVLVGDALAGFRPHTVASTSQAAFDVMSLVKWLDGEIDRREFVKRVMEYARDVQAKGVRIGNRSQFETLEVKEYIEDRNMMSTPHKDIVFPEWTREGLDEI</sequence>